<keyword evidence="2 5" id="KW-0028">Amino-acid biosynthesis</keyword>
<evidence type="ECO:0000256" key="3">
    <source>
        <dbReference type="ARBA" id="ARBA00022857"/>
    </source>
</evidence>
<evidence type="ECO:0000256" key="4">
    <source>
        <dbReference type="ARBA" id="ARBA00023002"/>
    </source>
</evidence>
<keyword evidence="5" id="KW-0963">Cytoplasm</keyword>
<gene>
    <name evidence="5" type="primary">argC</name>
    <name evidence="8" type="ORF">EBT44_03120</name>
</gene>
<comment type="catalytic activity">
    <reaction evidence="5">
        <text>N-acetyl-L-glutamate 5-semialdehyde + phosphate + NADP(+) = N-acetyl-L-glutamyl 5-phosphate + NADPH + H(+)</text>
        <dbReference type="Rhea" id="RHEA:21588"/>
        <dbReference type="ChEBI" id="CHEBI:15378"/>
        <dbReference type="ChEBI" id="CHEBI:29123"/>
        <dbReference type="ChEBI" id="CHEBI:43474"/>
        <dbReference type="ChEBI" id="CHEBI:57783"/>
        <dbReference type="ChEBI" id="CHEBI:57936"/>
        <dbReference type="ChEBI" id="CHEBI:58349"/>
        <dbReference type="EC" id="1.2.1.38"/>
    </reaction>
</comment>
<dbReference type="PROSITE" id="PS01224">
    <property type="entry name" value="ARGC"/>
    <property type="match status" value="1"/>
</dbReference>
<dbReference type="SUPFAM" id="SSF51735">
    <property type="entry name" value="NAD(P)-binding Rossmann-fold domains"/>
    <property type="match status" value="1"/>
</dbReference>
<sequence>MKAAVIGASGYSGGELLRLIANHPHFESVAAIAHSQAGEPIASVHPQLSGVFTGSFSTFQDEGIADAEIIFLALPHGESGKLINEHVGAFKGKKIVDLGADFRLSSPDSWSKYYGGNHHGTWQYGLPELPGAREKIATSDCVANPGCYATAISLALAPFAKLGNAANLKDVIITAASGTTGAGRSAKINLIGSEVMNSISAYKVGGVHQHTPEIEEAISGISHQEVKISFTPLLAPLPRGIIASVSIPLQSTKASALSEVFENSYGSEPFVHLLPSGQWPQTNSLIGSNGAHIQVAFDSHVERAVVVVAIDNLGKGAAGQAIQNANLIAGFAETTGLTSVGVR</sequence>
<evidence type="ECO:0000256" key="1">
    <source>
        <dbReference type="ARBA" id="ARBA00022571"/>
    </source>
</evidence>
<dbReference type="HAMAP" id="MF_00150">
    <property type="entry name" value="ArgC_type1"/>
    <property type="match status" value="1"/>
</dbReference>
<dbReference type="InterPro" id="IPR036291">
    <property type="entry name" value="NAD(P)-bd_dom_sf"/>
</dbReference>
<dbReference type="InterPro" id="IPR023013">
    <property type="entry name" value="AGPR_AS"/>
</dbReference>
<dbReference type="GO" id="GO:0003942">
    <property type="term" value="F:N-acetyl-gamma-glutamyl-phosphate reductase activity"/>
    <property type="evidence" value="ECO:0007669"/>
    <property type="project" value="UniProtKB-UniRule"/>
</dbReference>
<dbReference type="InterPro" id="IPR000534">
    <property type="entry name" value="Semialdehyde_DH_NAD-bd"/>
</dbReference>
<feature type="domain" description="Semialdehyde dehydrogenase NAD-binding" evidence="7">
    <location>
        <begin position="2"/>
        <end position="137"/>
    </location>
</feature>
<comment type="similarity">
    <text evidence="5">Belongs to the NAGSA dehydrogenase family. Type 1 subfamily.</text>
</comment>
<accession>A0A965LL98</accession>
<dbReference type="InterPro" id="IPR050085">
    <property type="entry name" value="AGPR"/>
</dbReference>
<dbReference type="GO" id="GO:0070401">
    <property type="term" value="F:NADP+ binding"/>
    <property type="evidence" value="ECO:0007669"/>
    <property type="project" value="InterPro"/>
</dbReference>
<dbReference type="PANTHER" id="PTHR32338:SF10">
    <property type="entry name" value="N-ACETYL-GAMMA-GLUTAMYL-PHOSPHATE REDUCTASE, CHLOROPLASTIC-RELATED"/>
    <property type="match status" value="1"/>
</dbReference>
<comment type="pathway">
    <text evidence="5">Amino-acid biosynthesis; L-arginine biosynthesis; N(2)-acetyl-L-ornithine from L-glutamate: step 3/4.</text>
</comment>
<evidence type="ECO:0000259" key="7">
    <source>
        <dbReference type="SMART" id="SM00859"/>
    </source>
</evidence>
<keyword evidence="4 5" id="KW-0560">Oxidoreductase</keyword>
<keyword evidence="3 5" id="KW-0521">NADP</keyword>
<dbReference type="EC" id="1.2.1.38" evidence="5"/>
<proteinExistence type="inferred from homology"/>
<reference evidence="8" key="1">
    <citation type="submission" date="2018-10" db="EMBL/GenBank/DDBJ databases">
        <title>Iterative Subtractive Binning of Freshwater Chronoseries Metagenomes Recovers Nearly Complete Genomes from over Four Hundred Novel Species.</title>
        <authorList>
            <person name="Rodriguez-R L.M."/>
            <person name="Tsementzi D."/>
            <person name="Luo C."/>
            <person name="Konstantinidis K.T."/>
        </authorList>
    </citation>
    <scope>NUCLEOTIDE SEQUENCE</scope>
    <source>
        <strain evidence="8">WB5_2A_028</strain>
    </source>
</reference>
<evidence type="ECO:0000256" key="2">
    <source>
        <dbReference type="ARBA" id="ARBA00022605"/>
    </source>
</evidence>
<evidence type="ECO:0000256" key="6">
    <source>
        <dbReference type="PROSITE-ProRule" id="PRU10010"/>
    </source>
</evidence>
<evidence type="ECO:0000313" key="9">
    <source>
        <dbReference type="Proteomes" id="UP000740727"/>
    </source>
</evidence>
<dbReference type="NCBIfam" id="TIGR01850">
    <property type="entry name" value="argC"/>
    <property type="match status" value="1"/>
</dbReference>
<protein>
    <recommendedName>
        <fullName evidence="5">N-acetyl-gamma-glutamyl-phosphate reductase</fullName>
        <shortName evidence="5">AGPR</shortName>
        <ecNumber evidence="5">1.2.1.38</ecNumber>
    </recommendedName>
    <alternativeName>
        <fullName evidence="5">N-acetyl-glutamate semialdehyde dehydrogenase</fullName>
        <shortName evidence="5">NAGSA dehydrogenase</shortName>
    </alternativeName>
</protein>
<dbReference type="Gene3D" id="3.30.360.10">
    <property type="entry name" value="Dihydrodipicolinate Reductase, domain 2"/>
    <property type="match status" value="1"/>
</dbReference>
<dbReference type="Proteomes" id="UP000740727">
    <property type="component" value="Unassembled WGS sequence"/>
</dbReference>
<name>A0A965LL98_9PROT</name>
<dbReference type="PANTHER" id="PTHR32338">
    <property type="entry name" value="N-ACETYL-GAMMA-GLUTAMYL-PHOSPHATE REDUCTASE, CHLOROPLASTIC-RELATED-RELATED"/>
    <property type="match status" value="1"/>
</dbReference>
<dbReference type="Pfam" id="PF22698">
    <property type="entry name" value="Semialdhyde_dhC_1"/>
    <property type="match status" value="1"/>
</dbReference>
<dbReference type="SUPFAM" id="SSF55347">
    <property type="entry name" value="Glyceraldehyde-3-phosphate dehydrogenase-like, C-terminal domain"/>
    <property type="match status" value="1"/>
</dbReference>
<dbReference type="EMBL" id="RFXN01000027">
    <property type="protein sequence ID" value="NBR93822.1"/>
    <property type="molecule type" value="Genomic_DNA"/>
</dbReference>
<dbReference type="InterPro" id="IPR000706">
    <property type="entry name" value="AGPR_type-1"/>
</dbReference>
<comment type="function">
    <text evidence="5">Catalyzes the NADPH-dependent reduction of N-acetyl-5-glutamyl phosphate to yield N-acetyl-L-glutamate 5-semialdehyde.</text>
</comment>
<organism evidence="8 9">
    <name type="scientific">Candidatus Fonsibacter lacus</name>
    <dbReference type="NCBI Taxonomy" id="2576439"/>
    <lineage>
        <taxon>Bacteria</taxon>
        <taxon>Pseudomonadati</taxon>
        <taxon>Pseudomonadota</taxon>
        <taxon>Alphaproteobacteria</taxon>
        <taxon>Candidatus Pelagibacterales</taxon>
        <taxon>Candidatus Pelagibacterales incertae sedis</taxon>
        <taxon>Candidatus Fonsibacter</taxon>
    </lineage>
</organism>
<dbReference type="CDD" id="cd23934">
    <property type="entry name" value="AGPR_1_C"/>
    <property type="match status" value="1"/>
</dbReference>
<comment type="caution">
    <text evidence="8">The sequence shown here is derived from an EMBL/GenBank/DDBJ whole genome shotgun (WGS) entry which is preliminary data.</text>
</comment>
<feature type="active site" evidence="5 6">
    <location>
        <position position="147"/>
    </location>
</feature>
<keyword evidence="1 5" id="KW-0055">Arginine biosynthesis</keyword>
<evidence type="ECO:0000313" key="8">
    <source>
        <dbReference type="EMBL" id="NBR93822.1"/>
    </source>
</evidence>
<dbReference type="CDD" id="cd17895">
    <property type="entry name" value="AGPR_1_N"/>
    <property type="match status" value="1"/>
</dbReference>
<comment type="subcellular location">
    <subcellularLocation>
        <location evidence="5">Cytoplasm</location>
    </subcellularLocation>
</comment>
<dbReference type="Pfam" id="PF01118">
    <property type="entry name" value="Semialdhyde_dh"/>
    <property type="match status" value="1"/>
</dbReference>
<dbReference type="InterPro" id="IPR058924">
    <property type="entry name" value="AGPR_dimerisation_dom"/>
</dbReference>
<dbReference type="GO" id="GO:0051287">
    <property type="term" value="F:NAD binding"/>
    <property type="evidence" value="ECO:0007669"/>
    <property type="project" value="InterPro"/>
</dbReference>
<dbReference type="GO" id="GO:0005737">
    <property type="term" value="C:cytoplasm"/>
    <property type="evidence" value="ECO:0007669"/>
    <property type="project" value="UniProtKB-SubCell"/>
</dbReference>
<dbReference type="AlphaFoldDB" id="A0A965LL98"/>
<evidence type="ECO:0000256" key="5">
    <source>
        <dbReference type="HAMAP-Rule" id="MF_00150"/>
    </source>
</evidence>
<dbReference type="Gene3D" id="3.40.50.720">
    <property type="entry name" value="NAD(P)-binding Rossmann-like Domain"/>
    <property type="match status" value="1"/>
</dbReference>
<dbReference type="SMART" id="SM00859">
    <property type="entry name" value="Semialdhyde_dh"/>
    <property type="match status" value="1"/>
</dbReference>
<dbReference type="GO" id="GO:0006526">
    <property type="term" value="P:L-arginine biosynthetic process"/>
    <property type="evidence" value="ECO:0007669"/>
    <property type="project" value="UniProtKB-UniRule"/>
</dbReference>